<feature type="region of interest" description="Disordered" evidence="8">
    <location>
        <begin position="67"/>
        <end position="691"/>
    </location>
</feature>
<evidence type="ECO:0000313" key="11">
    <source>
        <dbReference type="Proteomes" id="UP000235023"/>
    </source>
</evidence>
<dbReference type="GO" id="GO:0007059">
    <property type="term" value="P:chromosome segregation"/>
    <property type="evidence" value="ECO:0007669"/>
    <property type="project" value="UniProtKB-KW"/>
</dbReference>
<feature type="compositionally biased region" description="Acidic residues" evidence="8">
    <location>
        <begin position="1223"/>
        <end position="1232"/>
    </location>
</feature>
<keyword evidence="6" id="KW-0206">Cytoskeleton</keyword>
<feature type="compositionally biased region" description="Basic and acidic residues" evidence="8">
    <location>
        <begin position="751"/>
        <end position="791"/>
    </location>
</feature>
<evidence type="ECO:0000256" key="3">
    <source>
        <dbReference type="ARBA" id="ARBA00010042"/>
    </source>
</evidence>
<accession>A0A2J5I8T0</accession>
<protein>
    <recommendedName>
        <fullName evidence="9">Inner centromere protein ARK-binding domain-containing protein</fullName>
    </recommendedName>
</protein>
<evidence type="ECO:0000256" key="8">
    <source>
        <dbReference type="SAM" id="MobiDB-lite"/>
    </source>
</evidence>
<evidence type="ECO:0000259" key="9">
    <source>
        <dbReference type="Pfam" id="PF03941"/>
    </source>
</evidence>
<feature type="compositionally biased region" description="Polar residues" evidence="8">
    <location>
        <begin position="837"/>
        <end position="848"/>
    </location>
</feature>
<feature type="compositionally biased region" description="Basic and acidic residues" evidence="8">
    <location>
        <begin position="823"/>
        <end position="834"/>
    </location>
</feature>
<gene>
    <name evidence="10" type="ORF">BDW42DRAFT_75338</name>
</gene>
<evidence type="ECO:0000256" key="4">
    <source>
        <dbReference type="ARBA" id="ARBA00022490"/>
    </source>
</evidence>
<evidence type="ECO:0000256" key="1">
    <source>
        <dbReference type="ARBA" id="ARBA00004123"/>
    </source>
</evidence>
<sequence>MAAAGARSQKPVGSASWIAAEKENVVNLVNQELEEVEYPVRHEMDWLNEHMAEIFSNNHFNFKEAFKTPGKLRGKTPRTIRKRDPNEHRVPLSQIFSASHNRTEDKLNSSPGVHRSPTKAITAPSPFPPPSAAKPTSKPEKNVSPLKDSDRTQNLNSFQTYNTDSGYHGMPDHEDDSGVDENEEDDDDDMVLTQVQPDSQPATQPFEEEPPVESVQKDTTQQPRSSMDLDRRTSNASFHSAQEEVRQREQTAEPMVLDSTPQQTDVQSPQPQLAPEAPESVQEPEPEAKPQEPPKPKPRGRPPKERPSKAPPSKETPPEEPSEKHSSKEHTLKETLSEGPSAVQQPIPESVPEKEELPKAAPSSPVKAPATQSRESIHENETESKDEMVLDSFDDIGSPSDGSTPERPPVRKSSLSFASLPAREPLMKKSLGGSRLSRTSYVDVPKLTNAGPSGYLGRHTGGSKAAAAALEEQPSNKMDVDDDKLPGQEESDADVRASKIHNKSSTQRLHEKISMLGKLQPSRPTKSIPSVPGLSAQVSYPELPTAKADAKPETTTQQARSTPAPEPKDAAEDDWIRPLNSPAKQQVPNKQTPGPAKTPSEGQRRGGEEGKAPAIVARDQSANKPERPASVTREPFESTRGQSATPLYSSPQRPSHKKSASVSIPDAYTSTTPIGSPGRRDGPLSASKSRFQSIVRSAKGLFTNAGGVAGAARMEAPSPSEPQTQPDLVRAEAGADKPRPQSARIASPPRQEGRRTRSSTEREEKRRQREVEERKREEEEAEHARNQEKQRALQLKAAQEKAAIENEARGPPSPHKPQVQKQPSKEPDTAHDVPSKLPTQIPTSQHQSKQNERRPIKPARDTAQKPKPQPVSIRVGSALSRQMPLASAAESNVPVPPPSASKPPTIKKKASNQSLHTASSNGSFKSSVSSQTQKKAQLASERKKEQEEREARRREEQRRELERKRAAAQQQEETRRQEMRSRMEAERRERLGVEDSKKAAHMQAIEKRRLENARRMERQGSQQPSDRTSTLHHERPASQATQRSELGAGRPASRLGSIQTFGRSINPPQPNPAKPPKRGLDEEASHRPTAPRPGNIPSGEVKRRRTEDEQNPVMRPTMAPPIRQSSIRKESNIRKEPTKSSIFGHGPSMAHPGSSMLNKPAQSQRPGGPMDLAKYASGKIPFAEPSHGPSHKTPVASSSQKAPAKPSPQYPNGENVQLPEIATDSEDEDSDSDMVPVPKWAQPKELESLLRQQEGMEVDSIFGPIAPFSLEETFKADKKIKKFRERTSSANWSGADGLTQDEIRRDLAERQRLRLNGGWSFNGN</sequence>
<dbReference type="GO" id="GO:0005819">
    <property type="term" value="C:spindle"/>
    <property type="evidence" value="ECO:0007669"/>
    <property type="project" value="UniProtKB-SubCell"/>
</dbReference>
<feature type="compositionally biased region" description="Basic and acidic residues" evidence="8">
    <location>
        <begin position="241"/>
        <end position="251"/>
    </location>
</feature>
<feature type="compositionally biased region" description="Low complexity" evidence="8">
    <location>
        <begin position="359"/>
        <end position="370"/>
    </location>
</feature>
<dbReference type="PANTHER" id="PTHR13142">
    <property type="entry name" value="INNER CENTROMERE PROTEIN"/>
    <property type="match status" value="1"/>
</dbReference>
<comment type="subcellular location">
    <subcellularLocation>
        <location evidence="2">Cytoplasm</location>
        <location evidence="2">Cytoskeleton</location>
        <location evidence="2">Spindle</location>
    </subcellularLocation>
    <subcellularLocation>
        <location evidence="1">Nucleus</location>
    </subcellularLocation>
</comment>
<evidence type="ECO:0000313" key="10">
    <source>
        <dbReference type="EMBL" id="PLN86425.1"/>
    </source>
</evidence>
<feature type="compositionally biased region" description="Polar residues" evidence="8">
    <location>
        <begin position="152"/>
        <end position="165"/>
    </location>
</feature>
<dbReference type="PANTHER" id="PTHR13142:SF1">
    <property type="entry name" value="INNER CENTROMERE PROTEIN"/>
    <property type="match status" value="1"/>
</dbReference>
<feature type="compositionally biased region" description="Basic and acidic residues" evidence="8">
    <location>
        <begin position="483"/>
        <end position="497"/>
    </location>
</feature>
<keyword evidence="7" id="KW-0539">Nucleus</keyword>
<feature type="compositionally biased region" description="Polar residues" evidence="8">
    <location>
        <begin position="582"/>
        <end position="592"/>
    </location>
</feature>
<dbReference type="Proteomes" id="UP000235023">
    <property type="component" value="Unassembled WGS sequence"/>
</dbReference>
<reference evidence="11" key="1">
    <citation type="submission" date="2017-12" db="EMBL/GenBank/DDBJ databases">
        <authorList>
            <consortium name="DOE Joint Genome Institute"/>
            <person name="Mondo S.J."/>
            <person name="Kjaerbolling I."/>
            <person name="Vesth T.C."/>
            <person name="Frisvad J.C."/>
            <person name="Nybo J.L."/>
            <person name="Theobald S."/>
            <person name="Kuo A."/>
            <person name="Bowyer P."/>
            <person name="Matsuda Y."/>
            <person name="Lyhne E.K."/>
            <person name="Kogle M.E."/>
            <person name="Clum A."/>
            <person name="Lipzen A."/>
            <person name="Salamov A."/>
            <person name="Ngan C.Y."/>
            <person name="Daum C."/>
            <person name="Chiniquy J."/>
            <person name="Barry K."/>
            <person name="LaButti K."/>
            <person name="Haridas S."/>
            <person name="Simmons B.A."/>
            <person name="Magnuson J.K."/>
            <person name="Mortensen U.H."/>
            <person name="Larsen T.O."/>
            <person name="Grigoriev I.V."/>
            <person name="Baker S.E."/>
            <person name="Andersen M.R."/>
            <person name="Nordberg H.P."/>
            <person name="Cantor M.N."/>
            <person name="Hua S.X."/>
        </authorList>
    </citation>
    <scope>NUCLEOTIDE SEQUENCE [LARGE SCALE GENOMIC DNA]</scope>
    <source>
        <strain evidence="11">IBT 19404</strain>
    </source>
</reference>
<evidence type="ECO:0000256" key="7">
    <source>
        <dbReference type="ARBA" id="ARBA00023242"/>
    </source>
</evidence>
<feature type="domain" description="Inner centromere protein ARK-binding" evidence="9">
    <location>
        <begin position="1220"/>
        <end position="1274"/>
    </location>
</feature>
<feature type="compositionally biased region" description="Polar residues" evidence="8">
    <location>
        <begin position="259"/>
        <end position="271"/>
    </location>
</feature>
<keyword evidence="11" id="KW-1185">Reference proteome</keyword>
<feature type="compositionally biased region" description="Acidic residues" evidence="8">
    <location>
        <begin position="173"/>
        <end position="190"/>
    </location>
</feature>
<proteinExistence type="inferred from homology"/>
<name>A0A2J5I8T0_9EURO</name>
<feature type="compositionally biased region" description="Basic and acidic residues" evidence="8">
    <location>
        <begin position="375"/>
        <end position="388"/>
    </location>
</feature>
<dbReference type="Gene3D" id="6.10.250.2990">
    <property type="match status" value="1"/>
</dbReference>
<dbReference type="EMBL" id="KZ559498">
    <property type="protein sequence ID" value="PLN86425.1"/>
    <property type="molecule type" value="Genomic_DNA"/>
</dbReference>
<comment type="similarity">
    <text evidence="3">Belongs to the INCENP family.</text>
</comment>
<evidence type="ECO:0000256" key="5">
    <source>
        <dbReference type="ARBA" id="ARBA00022829"/>
    </source>
</evidence>
<feature type="compositionally biased region" description="Basic and acidic residues" evidence="8">
    <location>
        <begin position="137"/>
        <end position="151"/>
    </location>
</feature>
<feature type="compositionally biased region" description="Polar residues" evidence="8">
    <location>
        <begin position="193"/>
        <end position="203"/>
    </location>
</feature>
<feature type="compositionally biased region" description="Basic and acidic residues" evidence="8">
    <location>
        <begin position="798"/>
        <end position="808"/>
    </location>
</feature>
<feature type="compositionally biased region" description="Basic and acidic residues" evidence="8">
    <location>
        <begin position="849"/>
        <end position="864"/>
    </location>
</feature>
<feature type="compositionally biased region" description="Basic residues" evidence="8">
    <location>
        <begin position="70"/>
        <end position="81"/>
    </location>
</feature>
<keyword evidence="5" id="KW-0159">Chromosome partition</keyword>
<feature type="region of interest" description="Disordered" evidence="8">
    <location>
        <begin position="710"/>
        <end position="1248"/>
    </location>
</feature>
<feature type="compositionally biased region" description="Basic and acidic residues" evidence="8">
    <location>
        <begin position="1127"/>
        <end position="1138"/>
    </location>
</feature>
<evidence type="ECO:0000256" key="2">
    <source>
        <dbReference type="ARBA" id="ARBA00004186"/>
    </source>
</evidence>
<feature type="compositionally biased region" description="Basic and acidic residues" evidence="8">
    <location>
        <begin position="940"/>
        <end position="965"/>
    </location>
</feature>
<organism evidence="10 11">
    <name type="scientific">Aspergillus taichungensis</name>
    <dbReference type="NCBI Taxonomy" id="482145"/>
    <lineage>
        <taxon>Eukaryota</taxon>
        <taxon>Fungi</taxon>
        <taxon>Dikarya</taxon>
        <taxon>Ascomycota</taxon>
        <taxon>Pezizomycotina</taxon>
        <taxon>Eurotiomycetes</taxon>
        <taxon>Eurotiomycetidae</taxon>
        <taxon>Eurotiales</taxon>
        <taxon>Aspergillaceae</taxon>
        <taxon>Aspergillus</taxon>
        <taxon>Aspergillus subgen. Circumdati</taxon>
    </lineage>
</organism>
<evidence type="ECO:0000256" key="6">
    <source>
        <dbReference type="ARBA" id="ARBA00023212"/>
    </source>
</evidence>
<dbReference type="Pfam" id="PF03941">
    <property type="entry name" value="INCENP_ARK-bind"/>
    <property type="match status" value="1"/>
</dbReference>
<feature type="compositionally biased region" description="Basic and acidic residues" evidence="8">
    <location>
        <begin position="286"/>
        <end position="295"/>
    </location>
</feature>
<feature type="compositionally biased region" description="Basic and acidic residues" evidence="8">
    <location>
        <begin position="566"/>
        <end position="576"/>
    </location>
</feature>
<feature type="compositionally biased region" description="Low complexity" evidence="8">
    <location>
        <begin position="919"/>
        <end position="930"/>
    </location>
</feature>
<dbReference type="GO" id="GO:0005634">
    <property type="term" value="C:nucleus"/>
    <property type="evidence" value="ECO:0007669"/>
    <property type="project" value="UniProtKB-SubCell"/>
</dbReference>
<feature type="compositionally biased region" description="Polar residues" evidence="8">
    <location>
        <begin position="1019"/>
        <end position="1028"/>
    </location>
</feature>
<feature type="compositionally biased region" description="Polar residues" evidence="8">
    <location>
        <begin position="639"/>
        <end position="653"/>
    </location>
</feature>
<feature type="compositionally biased region" description="Basic and acidic residues" evidence="8">
    <location>
        <begin position="729"/>
        <end position="739"/>
    </location>
</feature>
<feature type="compositionally biased region" description="Polar residues" evidence="8">
    <location>
        <begin position="1155"/>
        <end position="1165"/>
    </location>
</feature>
<dbReference type="InterPro" id="IPR005635">
    <property type="entry name" value="Inner_centromere_prot_ARK-bd"/>
</dbReference>
<feature type="compositionally biased region" description="Basic and acidic residues" evidence="8">
    <location>
        <begin position="602"/>
        <end position="611"/>
    </location>
</feature>
<feature type="compositionally biased region" description="Basic and acidic residues" evidence="8">
    <location>
        <begin position="321"/>
        <end position="336"/>
    </location>
</feature>
<keyword evidence="4" id="KW-0963">Cytoplasm</keyword>
<dbReference type="OrthoDB" id="6123at2759"/>
<feature type="compositionally biased region" description="Basic and acidic residues" evidence="8">
    <location>
        <begin position="972"/>
        <end position="1018"/>
    </location>
</feature>